<gene>
    <name evidence="1" type="ORF">C6P40_000332</name>
</gene>
<dbReference type="EMBL" id="PUHW01000112">
    <property type="protein sequence ID" value="KAG0688932.1"/>
    <property type="molecule type" value="Genomic_DNA"/>
</dbReference>
<proteinExistence type="predicted"/>
<evidence type="ECO:0000313" key="2">
    <source>
        <dbReference type="Proteomes" id="UP000697127"/>
    </source>
</evidence>
<organism evidence="1 2">
    <name type="scientific">Pichia californica</name>
    <dbReference type="NCBI Taxonomy" id="460514"/>
    <lineage>
        <taxon>Eukaryota</taxon>
        <taxon>Fungi</taxon>
        <taxon>Dikarya</taxon>
        <taxon>Ascomycota</taxon>
        <taxon>Saccharomycotina</taxon>
        <taxon>Pichiomycetes</taxon>
        <taxon>Pichiales</taxon>
        <taxon>Pichiaceae</taxon>
        <taxon>Pichia</taxon>
    </lineage>
</organism>
<dbReference type="InterPro" id="IPR023674">
    <property type="entry name" value="Ribosomal_uL1-like"/>
</dbReference>
<comment type="caution">
    <text evidence="1">The sequence shown here is derived from an EMBL/GenBank/DDBJ whole genome shotgun (WGS) entry which is preliminary data.</text>
</comment>
<evidence type="ECO:0008006" key="3">
    <source>
        <dbReference type="Google" id="ProtNLM"/>
    </source>
</evidence>
<dbReference type="SUPFAM" id="SSF56808">
    <property type="entry name" value="Ribosomal protein L1"/>
    <property type="match status" value="1"/>
</dbReference>
<keyword evidence="2" id="KW-1185">Reference proteome</keyword>
<evidence type="ECO:0000313" key="1">
    <source>
        <dbReference type="EMBL" id="KAG0688932.1"/>
    </source>
</evidence>
<dbReference type="AlphaFoldDB" id="A0A9P6WKY3"/>
<reference evidence="1" key="1">
    <citation type="submission" date="2020-11" db="EMBL/GenBank/DDBJ databases">
        <title>Kefir isolates.</title>
        <authorList>
            <person name="Marcisauskas S."/>
            <person name="Kim Y."/>
            <person name="Blasche S."/>
        </authorList>
    </citation>
    <scope>NUCLEOTIDE SEQUENCE</scope>
    <source>
        <strain evidence="1">Olga-1</strain>
    </source>
</reference>
<name>A0A9P6WKY3_9ASCO</name>
<dbReference type="InterPro" id="IPR028364">
    <property type="entry name" value="Ribosomal_uL1/biogenesis"/>
</dbReference>
<sequence>MARKKGMLVKADKVTNPKKEKIPYIYKTLDESLQQKTLLASEAQIYKLNQEGLVKEPIILQLSTEVPTTNLSTKEFTRRMINIPNRLRLVKNTSILLVTKDPVDNYRIPITLPTAITTDTFTDIIGFKKFKSLVGTSKKALKTFHEYDIIIVDNRLHKFLPKLLAPTIFCKSSQNFPLMLQFALPTSDVIVIKRRKEKDELDLDYIQSQIKAWCKNTTFVPSTGSSLSIIVGYPNMSGSDITENIDAVLTYLTDKKFKPIGGIIPDGINGIADIHLRANDKSVPVLKKGSRD</sequence>
<dbReference type="OrthoDB" id="10251727at2759"/>
<accession>A0A9P6WKY3</accession>
<protein>
    <recommendedName>
        <fullName evidence="3">Ribosome biogenesis protein UTP30</fullName>
    </recommendedName>
</protein>
<dbReference type="Pfam" id="PF00687">
    <property type="entry name" value="Ribosomal_L1"/>
    <property type="match status" value="1"/>
</dbReference>
<dbReference type="Proteomes" id="UP000697127">
    <property type="component" value="Unassembled WGS sequence"/>
</dbReference>